<dbReference type="PANTHER" id="PTHR34216">
    <property type="match status" value="1"/>
</dbReference>
<protein>
    <submittedName>
        <fullName evidence="4">Polysaccharide deacetylase family protein</fullName>
    </submittedName>
</protein>
<keyword evidence="2" id="KW-0732">Signal</keyword>
<evidence type="ECO:0000256" key="1">
    <source>
        <dbReference type="ARBA" id="ARBA00004613"/>
    </source>
</evidence>
<comment type="caution">
    <text evidence="4">The sequence shown here is derived from an EMBL/GenBank/DDBJ whole genome shotgun (WGS) entry which is preliminary data.</text>
</comment>
<dbReference type="EMBL" id="JACSQZ010000110">
    <property type="protein sequence ID" value="MBD7916613.1"/>
    <property type="molecule type" value="Genomic_DNA"/>
</dbReference>
<proteinExistence type="predicted"/>
<dbReference type="Pfam" id="PF01522">
    <property type="entry name" value="Polysacc_deac_1"/>
    <property type="match status" value="1"/>
</dbReference>
<dbReference type="InterPro" id="IPR011330">
    <property type="entry name" value="Glyco_hydro/deAcase_b/a-brl"/>
</dbReference>
<dbReference type="PANTHER" id="PTHR34216:SF3">
    <property type="entry name" value="POLY-BETA-1,6-N-ACETYL-D-GLUCOSAMINE N-DEACETYLASE"/>
    <property type="match status" value="1"/>
</dbReference>
<dbReference type="PROSITE" id="PS51677">
    <property type="entry name" value="NODB"/>
    <property type="match status" value="1"/>
</dbReference>
<dbReference type="Proteomes" id="UP000640335">
    <property type="component" value="Unassembled WGS sequence"/>
</dbReference>
<dbReference type="InterPro" id="IPR051398">
    <property type="entry name" value="Polysacch_Deacetylase"/>
</dbReference>
<gene>
    <name evidence="4" type="ORF">H9660_15905</name>
</gene>
<reference evidence="4 5" key="1">
    <citation type="submission" date="2020-08" db="EMBL/GenBank/DDBJ databases">
        <title>A Genomic Blueprint of the Chicken Gut Microbiome.</title>
        <authorList>
            <person name="Gilroy R."/>
            <person name="Ravi A."/>
            <person name="Getino M."/>
            <person name="Pursley I."/>
            <person name="Horton D.L."/>
            <person name="Alikhan N.-F."/>
            <person name="Baker D."/>
            <person name="Gharbi K."/>
            <person name="Hall N."/>
            <person name="Watson M."/>
            <person name="Adriaenssens E.M."/>
            <person name="Foster-Nyarko E."/>
            <person name="Jarju S."/>
            <person name="Secka A."/>
            <person name="Antonio M."/>
            <person name="Oren A."/>
            <person name="Chaudhuri R."/>
            <person name="La Ragione R.M."/>
            <person name="Hildebrand F."/>
            <person name="Pallen M.J."/>
        </authorList>
    </citation>
    <scope>NUCLEOTIDE SEQUENCE [LARGE SCALE GENOMIC DNA]</scope>
    <source>
        <strain evidence="4 5">Sa3CUN1</strain>
    </source>
</reference>
<evidence type="ECO:0000259" key="3">
    <source>
        <dbReference type="PROSITE" id="PS51677"/>
    </source>
</evidence>
<dbReference type="RefSeq" id="WP_191751350.1">
    <property type="nucleotide sequence ID" value="NZ_JACSQZ010000110.1"/>
</dbReference>
<dbReference type="InterPro" id="IPR002509">
    <property type="entry name" value="NODB_dom"/>
</dbReference>
<keyword evidence="5" id="KW-1185">Reference proteome</keyword>
<evidence type="ECO:0000256" key="2">
    <source>
        <dbReference type="ARBA" id="ARBA00022729"/>
    </source>
</evidence>
<evidence type="ECO:0000313" key="4">
    <source>
        <dbReference type="EMBL" id="MBD7916613.1"/>
    </source>
</evidence>
<evidence type="ECO:0000313" key="5">
    <source>
        <dbReference type="Proteomes" id="UP000640335"/>
    </source>
</evidence>
<dbReference type="CDD" id="cd10918">
    <property type="entry name" value="CE4_NodB_like_5s_6s"/>
    <property type="match status" value="1"/>
</dbReference>
<sequence length="292" mass="33720">MKRKFILMLLIIVAGLIIFDKGYLYNNDFGKNNMVQVSGNKGTVENEYKNIEENKEVLEDNSDDKYEILNINDVKIPILMYHSISDMDSNNSLLVPISQFEDQIKWLKENEFTPMLLDDVLEAYTTGYVPKKPVAITFDDGYSDNYTEAYRILKENNMKATFFIITDNTDNDGFYMNSSMLNEMKKSGMGIENHTSRHVEFTSLSREDKLNIIKEGRDKLKEKVGVDSNYVCYPVGKYDEETIEVEKELGIKAAVTTEYGISSLNDGLYSLKRVRIFPMSIESFKEIFKEFL</sequence>
<dbReference type="SUPFAM" id="SSF88713">
    <property type="entry name" value="Glycoside hydrolase/deacetylase"/>
    <property type="match status" value="1"/>
</dbReference>
<organism evidence="4 5">
    <name type="scientific">Clostridium gallinarum</name>
    <dbReference type="NCBI Taxonomy" id="2762246"/>
    <lineage>
        <taxon>Bacteria</taxon>
        <taxon>Bacillati</taxon>
        <taxon>Bacillota</taxon>
        <taxon>Clostridia</taxon>
        <taxon>Eubacteriales</taxon>
        <taxon>Clostridiaceae</taxon>
        <taxon>Clostridium</taxon>
    </lineage>
</organism>
<dbReference type="Gene3D" id="3.20.20.370">
    <property type="entry name" value="Glycoside hydrolase/deacetylase"/>
    <property type="match status" value="1"/>
</dbReference>
<feature type="domain" description="NodB homology" evidence="3">
    <location>
        <begin position="132"/>
        <end position="292"/>
    </location>
</feature>
<name>A0ABR8Q861_9CLOT</name>
<accession>A0ABR8Q861</accession>
<comment type="subcellular location">
    <subcellularLocation>
        <location evidence="1">Secreted</location>
    </subcellularLocation>
</comment>